<evidence type="ECO:0000256" key="2">
    <source>
        <dbReference type="ARBA" id="ARBA00012438"/>
    </source>
</evidence>
<dbReference type="Gene3D" id="3.30.450.20">
    <property type="entry name" value="PAS domain"/>
    <property type="match status" value="2"/>
</dbReference>
<evidence type="ECO:0000256" key="3">
    <source>
        <dbReference type="ARBA" id="ARBA00022553"/>
    </source>
</evidence>
<evidence type="ECO:0000256" key="8">
    <source>
        <dbReference type="ARBA" id="ARBA00023026"/>
    </source>
</evidence>
<dbReference type="InterPro" id="IPR036890">
    <property type="entry name" value="HATPase_C_sf"/>
</dbReference>
<gene>
    <name evidence="11" type="ORF">PRZ03_03470</name>
</gene>
<dbReference type="InterPro" id="IPR013656">
    <property type="entry name" value="PAS_4"/>
</dbReference>
<evidence type="ECO:0000256" key="4">
    <source>
        <dbReference type="ARBA" id="ARBA00022679"/>
    </source>
</evidence>
<dbReference type="SUPFAM" id="SSF55874">
    <property type="entry name" value="ATPase domain of HSP90 chaperone/DNA topoisomerase II/histidine kinase"/>
    <property type="match status" value="1"/>
</dbReference>
<keyword evidence="6" id="KW-0418">Kinase</keyword>
<keyword evidence="8" id="KW-0843">Virulence</keyword>
<comment type="caution">
    <text evidence="11">The sequence shown here is derived from an EMBL/GenBank/DDBJ whole genome shotgun (WGS) entry which is preliminary data.</text>
</comment>
<dbReference type="Pfam" id="PF02518">
    <property type="entry name" value="HATPase_c"/>
    <property type="match status" value="1"/>
</dbReference>
<keyword evidence="9" id="KW-0472">Membrane</keyword>
<dbReference type="InterPro" id="IPR011495">
    <property type="entry name" value="Sig_transdc_His_kin_sub2_dim/P"/>
</dbReference>
<dbReference type="Proteomes" id="UP001221189">
    <property type="component" value="Unassembled WGS sequence"/>
</dbReference>
<dbReference type="Pfam" id="PF08448">
    <property type="entry name" value="PAS_4"/>
    <property type="match status" value="2"/>
</dbReference>
<dbReference type="PANTHER" id="PTHR41523">
    <property type="entry name" value="TWO-COMPONENT SYSTEM SENSOR PROTEIN"/>
    <property type="match status" value="1"/>
</dbReference>
<protein>
    <recommendedName>
        <fullName evidence="2">histidine kinase</fullName>
        <ecNumber evidence="2">2.7.13.3</ecNumber>
    </recommendedName>
</protein>
<evidence type="ECO:0000313" key="11">
    <source>
        <dbReference type="EMBL" id="MDC8770621.1"/>
    </source>
</evidence>
<dbReference type="InterPro" id="IPR035965">
    <property type="entry name" value="PAS-like_dom_sf"/>
</dbReference>
<evidence type="ECO:0000256" key="9">
    <source>
        <dbReference type="SAM" id="Phobius"/>
    </source>
</evidence>
<keyword evidence="9" id="KW-1133">Transmembrane helix</keyword>
<sequence>MPRASAGTGGGVSLDQPINIASLAWLLVALTLVLIGAALWIFRLRRQLIAEQRAVLALQEARQIAQALSDHVPGMLGYWTRDLRCSFANKEYLTWFKRSQQQMLGLSMQELLGPELFGNNEPHIRAVLAGENQQFERQLTRANGEIGYTWAQYIAHKVDGEVRGFVALVLDISELKKAEKALRESEAFNLAVLNSVAAEIAVLDREGIIIAVNQPWRQFAEANGGPKNGSIGHCYLDSCRGTGDPAQASDSSPLEAHAGIAAVLNGSKRSFNLEYPCDSPTEQRWFAMNVTPLSRDAGGAVISHSSITQLKLIEAQLQRSLQDKTALLLEVHHRVKNNLQVITSLLRMEARRSESAATKTVLKDMQARIRSMSLLHETIYRSGTFAAIDLGTHIRQVASQSLKNLQVEDGLLQLHVQAQSLQVGLDQATACGLLLTELVSNCLKHGFSDGRAGEIRIQLAPKPDSALWSLRVSDNGAGLPSDFDARQGKSLGLQLVGSLATQMGGILLIGAGPAAEFTVDFAPEKPAALEINLARSSL</sequence>
<evidence type="ECO:0000259" key="10">
    <source>
        <dbReference type="PROSITE" id="PS50113"/>
    </source>
</evidence>
<proteinExistence type="predicted"/>
<evidence type="ECO:0000256" key="1">
    <source>
        <dbReference type="ARBA" id="ARBA00000085"/>
    </source>
</evidence>
<keyword evidence="4" id="KW-0808">Transferase</keyword>
<feature type="domain" description="PAC" evidence="10">
    <location>
        <begin position="133"/>
        <end position="184"/>
    </location>
</feature>
<keyword evidence="12" id="KW-1185">Reference proteome</keyword>
<dbReference type="SMART" id="SM00387">
    <property type="entry name" value="HATPase_c"/>
    <property type="match status" value="1"/>
</dbReference>
<dbReference type="CDD" id="cd00130">
    <property type="entry name" value="PAS"/>
    <property type="match status" value="1"/>
</dbReference>
<keyword evidence="3" id="KW-0597">Phosphoprotein</keyword>
<dbReference type="EMBL" id="JAQQXT010000002">
    <property type="protein sequence ID" value="MDC8770621.1"/>
    <property type="molecule type" value="Genomic_DNA"/>
</dbReference>
<feature type="transmembrane region" description="Helical" evidence="9">
    <location>
        <begin position="20"/>
        <end position="42"/>
    </location>
</feature>
<dbReference type="NCBIfam" id="TIGR00229">
    <property type="entry name" value="sensory_box"/>
    <property type="match status" value="1"/>
</dbReference>
<dbReference type="Pfam" id="PF07568">
    <property type="entry name" value="HisKA_2"/>
    <property type="match status" value="1"/>
</dbReference>
<dbReference type="EC" id="2.7.13.3" evidence="2"/>
<dbReference type="InterPro" id="IPR003594">
    <property type="entry name" value="HATPase_dom"/>
</dbReference>
<keyword evidence="7" id="KW-0067">ATP-binding</keyword>
<accession>A0ABT5K9J6</accession>
<evidence type="ECO:0000256" key="6">
    <source>
        <dbReference type="ARBA" id="ARBA00022777"/>
    </source>
</evidence>
<dbReference type="InterPro" id="IPR000014">
    <property type="entry name" value="PAS"/>
</dbReference>
<dbReference type="PROSITE" id="PS50113">
    <property type="entry name" value="PAC"/>
    <property type="match status" value="1"/>
</dbReference>
<comment type="catalytic activity">
    <reaction evidence="1">
        <text>ATP + protein L-histidine = ADP + protein N-phospho-L-histidine.</text>
        <dbReference type="EC" id="2.7.13.3"/>
    </reaction>
</comment>
<reference evidence="11 12" key="1">
    <citation type="submission" date="2022-10" db="EMBL/GenBank/DDBJ databases">
        <title>Paucibacter sp. hw1 Genome sequencing.</title>
        <authorList>
            <person name="Park S."/>
        </authorList>
    </citation>
    <scope>NUCLEOTIDE SEQUENCE [LARGE SCALE GENOMIC DNA]</scope>
    <source>
        <strain evidence="12">hw1</strain>
    </source>
</reference>
<evidence type="ECO:0000313" key="12">
    <source>
        <dbReference type="Proteomes" id="UP001221189"/>
    </source>
</evidence>
<dbReference type="Gene3D" id="3.30.565.10">
    <property type="entry name" value="Histidine kinase-like ATPase, C-terminal domain"/>
    <property type="match status" value="1"/>
</dbReference>
<keyword evidence="5" id="KW-0547">Nucleotide-binding</keyword>
<dbReference type="InterPro" id="IPR000700">
    <property type="entry name" value="PAS-assoc_C"/>
</dbReference>
<dbReference type="PANTHER" id="PTHR41523:SF8">
    <property type="entry name" value="ETHYLENE RESPONSE SENSOR PROTEIN"/>
    <property type="match status" value="1"/>
</dbReference>
<dbReference type="SUPFAM" id="SSF55785">
    <property type="entry name" value="PYP-like sensor domain (PAS domain)"/>
    <property type="match status" value="2"/>
</dbReference>
<evidence type="ECO:0000256" key="7">
    <source>
        <dbReference type="ARBA" id="ARBA00022840"/>
    </source>
</evidence>
<keyword evidence="9" id="KW-0812">Transmembrane</keyword>
<evidence type="ECO:0000256" key="5">
    <source>
        <dbReference type="ARBA" id="ARBA00022741"/>
    </source>
</evidence>
<organism evidence="11 12">
    <name type="scientific">Roseateles albus</name>
    <dbReference type="NCBI Taxonomy" id="2987525"/>
    <lineage>
        <taxon>Bacteria</taxon>
        <taxon>Pseudomonadati</taxon>
        <taxon>Pseudomonadota</taxon>
        <taxon>Betaproteobacteria</taxon>
        <taxon>Burkholderiales</taxon>
        <taxon>Sphaerotilaceae</taxon>
        <taxon>Roseateles</taxon>
    </lineage>
</organism>
<name>A0ABT5K9J6_9BURK</name>